<dbReference type="Proteomes" id="UP000092154">
    <property type="component" value="Unassembled WGS sequence"/>
</dbReference>
<dbReference type="PANTHER" id="PTHR20959">
    <property type="entry name" value="TRANSPORT AND GOLGI ORGANIZATION PROTEIN 6 FAMILY MEMBER"/>
    <property type="match status" value="1"/>
</dbReference>
<evidence type="ECO:0000259" key="3">
    <source>
        <dbReference type="Pfam" id="PF10363"/>
    </source>
</evidence>
<evidence type="ECO:0000259" key="4">
    <source>
        <dbReference type="Pfam" id="PF23565"/>
    </source>
</evidence>
<proteinExistence type="inferred from homology"/>
<dbReference type="OrthoDB" id="39591at2759"/>
<feature type="region of interest" description="Disordered" evidence="2">
    <location>
        <begin position="624"/>
        <end position="646"/>
    </location>
</feature>
<dbReference type="SUPFAM" id="SSF48371">
    <property type="entry name" value="ARM repeat"/>
    <property type="match status" value="1"/>
</dbReference>
<dbReference type="InterPro" id="IPR019451">
    <property type="entry name" value="Rtp1_C1"/>
</dbReference>
<dbReference type="STRING" id="1314800.A0A1B7N930"/>
<organism evidence="5 6">
    <name type="scientific">Rhizopogon vinicolor AM-OR11-026</name>
    <dbReference type="NCBI Taxonomy" id="1314800"/>
    <lineage>
        <taxon>Eukaryota</taxon>
        <taxon>Fungi</taxon>
        <taxon>Dikarya</taxon>
        <taxon>Basidiomycota</taxon>
        <taxon>Agaricomycotina</taxon>
        <taxon>Agaricomycetes</taxon>
        <taxon>Agaricomycetidae</taxon>
        <taxon>Boletales</taxon>
        <taxon>Suillineae</taxon>
        <taxon>Rhizopogonaceae</taxon>
        <taxon>Rhizopogon</taxon>
    </lineage>
</organism>
<feature type="domain" description="TANGO6 HEAT repeat" evidence="4">
    <location>
        <begin position="254"/>
        <end position="471"/>
    </location>
</feature>
<evidence type="ECO:0000313" key="5">
    <source>
        <dbReference type="EMBL" id="OAX41350.1"/>
    </source>
</evidence>
<sequence length="1154" mass="125774">MTTTVQEELANILHTGSFLLDAPGTAERDLKNVLVRRLTQYHQALGSSPPSLDTVQDSQLETAQCALYVVERVQSLLDHPDPSTSHHEGDPTNAPAIGTRDLNTLRTLLSLIFRWGTEPLYTRLSPSFPSKPTPSTPKIIDLTNTSADLATLSELLLRLMGLLFPHGPKSTPPQTLISSTLLARHAVDLLRPSLALGWLPDAPVELLRPLVLRFLAFIPLPQIMSSLAAVLSTPNLPTPLHVRKLSSSLLTQHLLRPDGVRALCGAVFGELDAEEEPELEKLEHVARVLGTVPRGMQPKDYFQTIVPRILALMSPPSSASTSSSVSMMPPAFKRAAAFTLARMLDSSAAHYALVASIALPMLHNPLSKVSDEASHDQRESDQSHLLTTPISSLQTLHTLLLATDPSPSLFSSLLSPILPSLYSLHAHLSKMGIADPVLKEDVWTLMRTWGRVVEEGEGVRILWSLVGENEDSSGGWEGGSAEDLKRTRKVNREEKLALLTPEDLRHASHAEDTDIESLDLGLYPPSAHFVSYIKSLDRTDIAGGMFVRLLEAYRTANEPGSDAQDDDFKGERLGMIDPKEPDPLRVMLLLQLIIAFQSQLDNTAILSRPRDVLEFVRHALEVSDTPSSVPSRSGSGTSKYDTSNERRKGLLKEDLRFVTEEQDAMDNGEDSDDEVEVEGEDIVETAVGLLLAVLEANPSLSPHNAPSLSMILALLEAHTPTKPSAREARLVLTARMAEGTLNSSPKSTKNKSRAKDRSEDEDTDPRDTYQKALKLLQDPLLPVRAHGLLLLRQLVSPPAHANEYERERAEREAIIRALQPAILSIFMQAIQEDDSYVFLNAVQGLASLVHAPGPGPNSKYGAGYEVLKSLLDAYARGVEDLADDQSESNRKPKDGETGKAKGKGKPTSEVDIRLRIGEALAVVVRRCGDSLGVYADTLLPPLTTLLREPRAPVILRTSAISLLSECVNTCARVVERYTEEIAEGMLDLVLVEMTVATPTPRPAVEVEGKKTGKEKVNVGQSEPAQSQPERPPDALDISPLSTSAKVPALRRAALHFLALLIRVLTQEAYERGNTTQGSGWSGVKIRGIHGGETGLYNSGEISAYDGGLLTPGFIRRARTVLGYVAAVDEDAVVRVMAREVGEGLEELQKALLWL</sequence>
<protein>
    <submittedName>
        <fullName evidence="5">Uncharacterized protein</fullName>
    </submittedName>
</protein>
<dbReference type="InterPro" id="IPR011989">
    <property type="entry name" value="ARM-like"/>
</dbReference>
<dbReference type="GO" id="GO:0009306">
    <property type="term" value="P:protein secretion"/>
    <property type="evidence" value="ECO:0007669"/>
    <property type="project" value="TreeGrafter"/>
</dbReference>
<feature type="compositionally biased region" description="Low complexity" evidence="2">
    <location>
        <begin position="624"/>
        <end position="638"/>
    </location>
</feature>
<feature type="domain" description="RNA polymerase II assembly factor Rtp1 C-terminal" evidence="3">
    <location>
        <begin position="769"/>
        <end position="929"/>
    </location>
</feature>
<feature type="region of interest" description="Disordered" evidence="2">
    <location>
        <begin position="881"/>
        <end position="907"/>
    </location>
</feature>
<dbReference type="InterPro" id="IPR016024">
    <property type="entry name" value="ARM-type_fold"/>
</dbReference>
<reference evidence="5 6" key="1">
    <citation type="submission" date="2016-06" db="EMBL/GenBank/DDBJ databases">
        <title>Comparative genomics of the ectomycorrhizal sister species Rhizopogon vinicolor and Rhizopogon vesiculosus (Basidiomycota: Boletales) reveals a divergence of the mating type B locus.</title>
        <authorList>
            <consortium name="DOE Joint Genome Institute"/>
            <person name="Mujic A.B."/>
            <person name="Kuo A."/>
            <person name="Tritt A."/>
            <person name="Lipzen A."/>
            <person name="Chen C."/>
            <person name="Johnson J."/>
            <person name="Sharma A."/>
            <person name="Barry K."/>
            <person name="Grigoriev I.V."/>
            <person name="Spatafora J.W."/>
        </authorList>
    </citation>
    <scope>NUCLEOTIDE SEQUENCE [LARGE SCALE GENOMIC DNA]</scope>
    <source>
        <strain evidence="5 6">AM-OR11-026</strain>
    </source>
</reference>
<dbReference type="PANTHER" id="PTHR20959:SF1">
    <property type="entry name" value="TRANSPORT AND GOLGI ORGANIZATION PROTEIN 6 HOMOLOG"/>
    <property type="match status" value="1"/>
</dbReference>
<dbReference type="Pfam" id="PF10363">
    <property type="entry name" value="RTP1_C1"/>
    <property type="match status" value="1"/>
</dbReference>
<accession>A0A1B7N930</accession>
<evidence type="ECO:0000313" key="6">
    <source>
        <dbReference type="Proteomes" id="UP000092154"/>
    </source>
</evidence>
<dbReference type="Pfam" id="PF23565">
    <property type="entry name" value="ARM_TANGO6"/>
    <property type="match status" value="1"/>
</dbReference>
<feature type="region of interest" description="Disordered" evidence="2">
    <location>
        <begin position="1001"/>
        <end position="1039"/>
    </location>
</feature>
<dbReference type="Gene3D" id="1.25.10.10">
    <property type="entry name" value="Leucine-rich Repeat Variant"/>
    <property type="match status" value="1"/>
</dbReference>
<evidence type="ECO:0000256" key="2">
    <source>
        <dbReference type="SAM" id="MobiDB-lite"/>
    </source>
</evidence>
<comment type="similarity">
    <text evidence="1">Belongs to the Tango6 family.</text>
</comment>
<dbReference type="InParanoid" id="A0A1B7N930"/>
<evidence type="ECO:0000256" key="1">
    <source>
        <dbReference type="ARBA" id="ARBA00005724"/>
    </source>
</evidence>
<dbReference type="AlphaFoldDB" id="A0A1B7N930"/>
<feature type="region of interest" description="Disordered" evidence="2">
    <location>
        <begin position="78"/>
        <end position="98"/>
    </location>
</feature>
<feature type="compositionally biased region" description="Basic and acidic residues" evidence="2">
    <location>
        <begin position="887"/>
        <end position="899"/>
    </location>
</feature>
<dbReference type="EMBL" id="KV448183">
    <property type="protein sequence ID" value="OAX41350.1"/>
    <property type="molecule type" value="Genomic_DNA"/>
</dbReference>
<feature type="region of interest" description="Disordered" evidence="2">
    <location>
        <begin position="736"/>
        <end position="766"/>
    </location>
</feature>
<name>A0A1B7N930_9AGAM</name>
<keyword evidence="6" id="KW-1185">Reference proteome</keyword>
<gene>
    <name evidence="5" type="ORF">K503DRAFT_854729</name>
</gene>
<feature type="compositionally biased region" description="Basic and acidic residues" evidence="2">
    <location>
        <begin position="78"/>
        <end position="90"/>
    </location>
</feature>
<dbReference type="InterPro" id="IPR057407">
    <property type="entry name" value="HEAT_TANGO6"/>
</dbReference>
<feature type="compositionally biased region" description="Basic and acidic residues" evidence="2">
    <location>
        <begin position="1004"/>
        <end position="1016"/>
    </location>
</feature>
<dbReference type="InterPro" id="IPR039600">
    <property type="entry name" value="TANGO6/Rtp1"/>
</dbReference>